<dbReference type="Pfam" id="PF18962">
    <property type="entry name" value="Por_Secre_tail"/>
    <property type="match status" value="1"/>
</dbReference>
<keyword evidence="1" id="KW-0732">Signal</keyword>
<sequence length="444" mass="46708">MKKSFFILILTVTANLALAQTYTSIADGNWSTSTNWSGGSVAPLSGGGGTVNVNNNLTISGNYAVPNGTINIAAGKTLTINGNFSKGVSGGGGNVNVYGTLHITGDVTLNAPFTVQPGGSVVVDGNVTVINSSYLTIGTNAAAPPYADMVIRKDLISQSSGDITVEKNGRFALFGNFTDDTSGGTKLTIKSGGQVYIDKTITLVGGGDNVSNANGTTPIGFYINDPNPTVNTSQGATLTSNRGDKASMQTNDPAFYAWVAGIPNSPLPVKLVYFKAQSAGASIQLTWATSSEKNFRYFQVERAAEDLIFSAVGVVDAKGSSTLTTYAFTDEKPLNGKNYYRLKMIDLDESFEYSPVVTATGKSSSSVNVYPNPITDKQFTVELNDVMDTPAQVAVLDGAGTIILRAELESNTTTFQLPQHISSGLYYLRISSGHGQQIIKVAVR</sequence>
<evidence type="ECO:0000259" key="2">
    <source>
        <dbReference type="Pfam" id="PF18962"/>
    </source>
</evidence>
<dbReference type="Gene3D" id="2.60.40.10">
    <property type="entry name" value="Immunoglobulins"/>
    <property type="match status" value="1"/>
</dbReference>
<dbReference type="InterPro" id="IPR026444">
    <property type="entry name" value="Secre_tail"/>
</dbReference>
<evidence type="ECO:0000256" key="1">
    <source>
        <dbReference type="SAM" id="SignalP"/>
    </source>
</evidence>
<feature type="signal peptide" evidence="1">
    <location>
        <begin position="1"/>
        <end position="19"/>
    </location>
</feature>
<name>A0A385SP17_9BACT</name>
<evidence type="ECO:0000313" key="4">
    <source>
        <dbReference type="Proteomes" id="UP000266183"/>
    </source>
</evidence>
<evidence type="ECO:0000313" key="3">
    <source>
        <dbReference type="EMBL" id="AYB31210.1"/>
    </source>
</evidence>
<proteinExistence type="predicted"/>
<dbReference type="AlphaFoldDB" id="A0A385SP17"/>
<reference evidence="4" key="1">
    <citation type="submission" date="2018-09" db="EMBL/GenBank/DDBJ databases">
        <title>Chryseolinea sp. KIS68-18 isolated from soil.</title>
        <authorList>
            <person name="Weon H.-Y."/>
            <person name="Kwon S.-W."/>
            <person name="Lee S.A."/>
        </authorList>
    </citation>
    <scope>NUCLEOTIDE SEQUENCE [LARGE SCALE GENOMIC DNA]</scope>
    <source>
        <strain evidence="4">KIS68-18</strain>
    </source>
</reference>
<protein>
    <submittedName>
        <fullName evidence="3">T9SS C-terminal target domain-containing protein</fullName>
    </submittedName>
</protein>
<organism evidence="3 4">
    <name type="scientific">Chryseolinea soli</name>
    <dbReference type="NCBI Taxonomy" id="2321403"/>
    <lineage>
        <taxon>Bacteria</taxon>
        <taxon>Pseudomonadati</taxon>
        <taxon>Bacteroidota</taxon>
        <taxon>Cytophagia</taxon>
        <taxon>Cytophagales</taxon>
        <taxon>Fulvivirgaceae</taxon>
        <taxon>Chryseolinea</taxon>
    </lineage>
</organism>
<dbReference type="EMBL" id="CP032382">
    <property type="protein sequence ID" value="AYB31210.1"/>
    <property type="molecule type" value="Genomic_DNA"/>
</dbReference>
<dbReference type="NCBIfam" id="TIGR04183">
    <property type="entry name" value="Por_Secre_tail"/>
    <property type="match status" value="1"/>
</dbReference>
<gene>
    <name evidence="3" type="ORF">D4L85_11755</name>
</gene>
<dbReference type="InterPro" id="IPR013783">
    <property type="entry name" value="Ig-like_fold"/>
</dbReference>
<dbReference type="KEGG" id="chk:D4L85_11755"/>
<feature type="domain" description="Secretion system C-terminal sorting" evidence="2">
    <location>
        <begin position="369"/>
        <end position="441"/>
    </location>
</feature>
<accession>A0A385SP17</accession>
<dbReference type="OrthoDB" id="1466765at2"/>
<dbReference type="RefSeq" id="WP_119754490.1">
    <property type="nucleotide sequence ID" value="NZ_CP032382.1"/>
</dbReference>
<feature type="chain" id="PRO_5017195831" evidence="1">
    <location>
        <begin position="20"/>
        <end position="444"/>
    </location>
</feature>
<dbReference type="Proteomes" id="UP000266183">
    <property type="component" value="Chromosome"/>
</dbReference>
<keyword evidence="4" id="KW-1185">Reference proteome</keyword>